<name>A0ABR6ZWY4_9BURK</name>
<evidence type="ECO:0000313" key="6">
    <source>
        <dbReference type="EMBL" id="MBC3920388.1"/>
    </source>
</evidence>
<sequence length="508" mass="54748">MNTKSTWGLFCRWARLLLMFACALAAMPSYAASQVIQNDVFWKDTAGNNIYSQGGGILKVGSTYYWYGVKYNGAETYAANPASKNSDTSFNAVTVYSSTDLAHWKFEANAISVAPAGQVFESATWLGRLGVVYNSTTHKYVLITQYSSTAMGAGVLFATSSSPTGPFVYDHMQAQITNVVTPSTGDQTVFIDDDGKAYLVFSNSNGRSHLYVAPIRTSDSLNIEAATNIYNSGSGGREGNAMFKYNGTYYFCSSDLHGWNASHTYCITANNITGPYSAEFVVAGTDADFSHVTQTGFFIPVHGSAGTTILFAGDRWSDFAGNGIGYNQWTPLSFSGSTPKFNSLSQFNLDAATGSWSVGSGNNYILNPSFEADRVGQNVLAGWSNWSNLSGVDPNSNVAGGHSGRWAMTQSYTAAYSASMYQNVTLPNGTYTLKAWVRSSGGQSIARIYVKNFGSAEIDYSINTSIANWTQISIPNIVVSNGTAQVGVYSVANANNWVRVDDFTLIKN</sequence>
<evidence type="ECO:0000256" key="1">
    <source>
        <dbReference type="ARBA" id="ARBA00009865"/>
    </source>
</evidence>
<dbReference type="CDD" id="cd18823">
    <property type="entry name" value="GH43_RcAra43A-like"/>
    <property type="match status" value="1"/>
</dbReference>
<dbReference type="EMBL" id="JACOGF010000015">
    <property type="protein sequence ID" value="MBC3920388.1"/>
    <property type="molecule type" value="Genomic_DNA"/>
</dbReference>
<dbReference type="InterPro" id="IPR006710">
    <property type="entry name" value="Glyco_hydro_43"/>
</dbReference>
<dbReference type="Gene3D" id="2.60.120.260">
    <property type="entry name" value="Galactose-binding domain-like"/>
    <property type="match status" value="1"/>
</dbReference>
<dbReference type="PANTHER" id="PTHR22925">
    <property type="entry name" value="GLYCOSYL HYDROLASE 43 FAMILY MEMBER"/>
    <property type="match status" value="1"/>
</dbReference>
<reference evidence="6 7" key="1">
    <citation type="submission" date="2020-08" db="EMBL/GenBank/DDBJ databases">
        <title>Novel species isolated from subtropical streams in China.</title>
        <authorList>
            <person name="Lu H."/>
        </authorList>
    </citation>
    <scope>NUCLEOTIDE SEQUENCE [LARGE SCALE GENOMIC DNA]</scope>
    <source>
        <strain evidence="6 7">CY18W</strain>
    </source>
</reference>
<keyword evidence="7" id="KW-1185">Reference proteome</keyword>
<comment type="caution">
    <text evidence="6">The sequence shown here is derived from an EMBL/GenBank/DDBJ whole genome shotgun (WGS) entry which is preliminary data.</text>
</comment>
<dbReference type="Pfam" id="PF04616">
    <property type="entry name" value="Glyco_hydro_43"/>
    <property type="match status" value="1"/>
</dbReference>
<dbReference type="InterPro" id="IPR023296">
    <property type="entry name" value="Glyco_hydro_beta-prop_sf"/>
</dbReference>
<protein>
    <submittedName>
        <fullName evidence="6">Family 43 glycosylhydrolase</fullName>
    </submittedName>
</protein>
<evidence type="ECO:0000256" key="4">
    <source>
        <dbReference type="RuleBase" id="RU361187"/>
    </source>
</evidence>
<gene>
    <name evidence="6" type="ORF">H8L32_23190</name>
</gene>
<accession>A0ABR6ZWY4</accession>
<dbReference type="PANTHER" id="PTHR22925:SF3">
    <property type="entry name" value="GLYCOSYL HYDROLASE FAMILY PROTEIN 43"/>
    <property type="match status" value="1"/>
</dbReference>
<keyword evidence="5" id="KW-0732">Signal</keyword>
<keyword evidence="2 4" id="KW-0378">Hydrolase</keyword>
<feature type="chain" id="PRO_5045596498" evidence="5">
    <location>
        <begin position="32"/>
        <end position="508"/>
    </location>
</feature>
<dbReference type="RefSeq" id="WP_186949885.1">
    <property type="nucleotide sequence ID" value="NZ_JACOGF010000015.1"/>
</dbReference>
<evidence type="ECO:0000256" key="5">
    <source>
        <dbReference type="SAM" id="SignalP"/>
    </source>
</evidence>
<dbReference type="Proteomes" id="UP000650424">
    <property type="component" value="Unassembled WGS sequence"/>
</dbReference>
<proteinExistence type="inferred from homology"/>
<evidence type="ECO:0000256" key="3">
    <source>
        <dbReference type="ARBA" id="ARBA00023295"/>
    </source>
</evidence>
<organism evidence="6 7">
    <name type="scientific">Undibacterium hunanense</name>
    <dbReference type="NCBI Taxonomy" id="2762292"/>
    <lineage>
        <taxon>Bacteria</taxon>
        <taxon>Pseudomonadati</taxon>
        <taxon>Pseudomonadota</taxon>
        <taxon>Betaproteobacteria</taxon>
        <taxon>Burkholderiales</taxon>
        <taxon>Oxalobacteraceae</taxon>
        <taxon>Undibacterium</taxon>
    </lineage>
</organism>
<keyword evidence="3 4" id="KW-0326">Glycosidase</keyword>
<evidence type="ECO:0000256" key="2">
    <source>
        <dbReference type="ARBA" id="ARBA00022801"/>
    </source>
</evidence>
<dbReference type="SUPFAM" id="SSF75005">
    <property type="entry name" value="Arabinanase/levansucrase/invertase"/>
    <property type="match status" value="1"/>
</dbReference>
<dbReference type="Gene3D" id="2.115.10.20">
    <property type="entry name" value="Glycosyl hydrolase domain, family 43"/>
    <property type="match status" value="1"/>
</dbReference>
<evidence type="ECO:0000313" key="7">
    <source>
        <dbReference type="Proteomes" id="UP000650424"/>
    </source>
</evidence>
<feature type="signal peptide" evidence="5">
    <location>
        <begin position="1"/>
        <end position="31"/>
    </location>
</feature>
<comment type="similarity">
    <text evidence="1 4">Belongs to the glycosyl hydrolase 43 family.</text>
</comment>